<protein>
    <recommendedName>
        <fullName evidence="2">DUF6565 domain-containing protein</fullName>
    </recommendedName>
</protein>
<accession>A0ABX0IUN8</accession>
<evidence type="ECO:0000259" key="2">
    <source>
        <dbReference type="Pfam" id="PF20203"/>
    </source>
</evidence>
<evidence type="ECO:0000256" key="1">
    <source>
        <dbReference type="SAM" id="SignalP"/>
    </source>
</evidence>
<dbReference type="Pfam" id="PF20203">
    <property type="entry name" value="DUF6565"/>
    <property type="match status" value="1"/>
</dbReference>
<dbReference type="Proteomes" id="UP000817854">
    <property type="component" value="Unassembled WGS sequence"/>
</dbReference>
<reference evidence="4" key="1">
    <citation type="submission" date="2019-05" db="EMBL/GenBank/DDBJ databases">
        <title>Flavobacterium profundi sp. nov., isolated from a deep-sea seamount.</title>
        <authorList>
            <person name="Zhang D.-C."/>
        </authorList>
    </citation>
    <scope>NUCLEOTIDE SEQUENCE [LARGE SCALE GENOMIC DNA]</scope>
    <source>
        <strain evidence="4">EC11</strain>
    </source>
</reference>
<dbReference type="InterPro" id="IPR046695">
    <property type="entry name" value="DUF6565"/>
</dbReference>
<proteinExistence type="predicted"/>
<name>A0ABX0IUN8_9FLAO</name>
<reference evidence="3 4" key="2">
    <citation type="submission" date="2019-05" db="EMBL/GenBank/DDBJ databases">
        <authorList>
            <person name="Lianzixin W."/>
        </authorList>
    </citation>
    <scope>NUCLEOTIDE SEQUENCE [LARGE SCALE GENOMIC DNA]</scope>
    <source>
        <strain evidence="3 4">EC11</strain>
    </source>
</reference>
<dbReference type="EMBL" id="VEVQ02000009">
    <property type="protein sequence ID" value="NHN26911.1"/>
    <property type="molecule type" value="Genomic_DNA"/>
</dbReference>
<keyword evidence="1" id="KW-0732">Signal</keyword>
<gene>
    <name evidence="3" type="ORF">FIA58_014595</name>
</gene>
<dbReference type="PROSITE" id="PS51257">
    <property type="entry name" value="PROKAR_LIPOPROTEIN"/>
    <property type="match status" value="1"/>
</dbReference>
<feature type="domain" description="DUF6565" evidence="2">
    <location>
        <begin position="150"/>
        <end position="204"/>
    </location>
</feature>
<comment type="caution">
    <text evidence="3">The sequence shown here is derived from an EMBL/GenBank/DDBJ whole genome shotgun (WGS) entry which is preliminary data.</text>
</comment>
<evidence type="ECO:0000313" key="4">
    <source>
        <dbReference type="Proteomes" id="UP000817854"/>
    </source>
</evidence>
<reference evidence="3 4" key="3">
    <citation type="submission" date="2020-02" db="EMBL/GenBank/DDBJ databases">
        <title>Flavobacterium profundi sp. nov., isolated from a deep-sea seamount.</title>
        <authorList>
            <person name="Zhang D.-C."/>
        </authorList>
    </citation>
    <scope>NUCLEOTIDE SEQUENCE [LARGE SCALE GENOMIC DNA]</scope>
    <source>
        <strain evidence="3 4">EC11</strain>
    </source>
</reference>
<sequence>MKNLKITLGLFAVAVSLTACTDEKKLQAEKDVAMYANYVDSVSGIEMDEAATEWDAIQKDHDRLKMNAENSLTGVEESANLKESVDNTTVRYEEYKVKVVSEKEKADMENAKMNIRKALLGDGYDGSDMSFAWVNKDNILSVYDNFVTTVEKNKDSYSREDWDEIKLIYEALDTRKNTVEKEGLSSEDNRKIAALKIKFAPMYTVNRIGAKSEENEEAKK</sequence>
<dbReference type="RefSeq" id="WP_140963223.1">
    <property type="nucleotide sequence ID" value="NZ_VEVQ02000009.1"/>
</dbReference>
<organism evidence="3 4">
    <name type="scientific">Flavobacterium jejuense</name>
    <dbReference type="NCBI Taxonomy" id="1544455"/>
    <lineage>
        <taxon>Bacteria</taxon>
        <taxon>Pseudomonadati</taxon>
        <taxon>Bacteroidota</taxon>
        <taxon>Flavobacteriia</taxon>
        <taxon>Flavobacteriales</taxon>
        <taxon>Flavobacteriaceae</taxon>
        <taxon>Flavobacterium</taxon>
    </lineage>
</organism>
<feature type="chain" id="PRO_5045931959" description="DUF6565 domain-containing protein" evidence="1">
    <location>
        <begin position="22"/>
        <end position="220"/>
    </location>
</feature>
<evidence type="ECO:0000313" key="3">
    <source>
        <dbReference type="EMBL" id="NHN26911.1"/>
    </source>
</evidence>
<feature type="signal peptide" evidence="1">
    <location>
        <begin position="1"/>
        <end position="21"/>
    </location>
</feature>
<keyword evidence="4" id="KW-1185">Reference proteome</keyword>